<dbReference type="EMBL" id="UOFK01000100">
    <property type="protein sequence ID" value="VAW76535.1"/>
    <property type="molecule type" value="Genomic_DNA"/>
</dbReference>
<dbReference type="Gene3D" id="2.180.10.10">
    <property type="entry name" value="RHS repeat-associated core"/>
    <property type="match status" value="1"/>
</dbReference>
<dbReference type="InterPro" id="IPR050708">
    <property type="entry name" value="T6SS_VgrG/RHS"/>
</dbReference>
<sequence length="184" mass="19954">RVVWRWEGEAFGQTPANEDPDGDGNAVTVNLRFPGQYYDQETGLHYNYFRYYDPSTGRYMTSDPVGLLGGVNLFTYANGSPVTFTDPYGLCPLGGLICVGVPAAIVAIGAALAVDKVIDTQDSIDEQNKRLSDFLDDPNSVNANDLQQGQKDILKDIGESAKALGGLKGDFSKAKNIRKLPICK</sequence>
<dbReference type="PANTHER" id="PTHR32305:SF15">
    <property type="entry name" value="PROTEIN RHSA-RELATED"/>
    <property type="match status" value="1"/>
</dbReference>
<gene>
    <name evidence="1" type="ORF">MNBD_GAMMA13-1740</name>
</gene>
<dbReference type="InterPro" id="IPR022385">
    <property type="entry name" value="Rhs_assc_core"/>
</dbReference>
<organism evidence="1">
    <name type="scientific">hydrothermal vent metagenome</name>
    <dbReference type="NCBI Taxonomy" id="652676"/>
    <lineage>
        <taxon>unclassified sequences</taxon>
        <taxon>metagenomes</taxon>
        <taxon>ecological metagenomes</taxon>
    </lineage>
</organism>
<feature type="non-terminal residue" evidence="1">
    <location>
        <position position="1"/>
    </location>
</feature>
<accession>A0A3B0Y6X1</accession>
<evidence type="ECO:0000313" key="1">
    <source>
        <dbReference type="EMBL" id="VAW76535.1"/>
    </source>
</evidence>
<name>A0A3B0Y6X1_9ZZZZ</name>
<proteinExistence type="predicted"/>
<protein>
    <submittedName>
        <fullName evidence="1">Rhs family protein</fullName>
    </submittedName>
</protein>
<dbReference type="PRINTS" id="PR00394">
    <property type="entry name" value="RHSPROTEIN"/>
</dbReference>
<reference evidence="1" key="1">
    <citation type="submission" date="2018-06" db="EMBL/GenBank/DDBJ databases">
        <authorList>
            <person name="Zhirakovskaya E."/>
        </authorList>
    </citation>
    <scope>NUCLEOTIDE SEQUENCE</scope>
</reference>
<dbReference type="PANTHER" id="PTHR32305">
    <property type="match status" value="1"/>
</dbReference>
<dbReference type="AlphaFoldDB" id="A0A3B0Y6X1"/>
<dbReference type="NCBIfam" id="TIGR03696">
    <property type="entry name" value="Rhs_assc_core"/>
    <property type="match status" value="1"/>
</dbReference>